<dbReference type="InterPro" id="IPR001753">
    <property type="entry name" value="Enoyl-CoA_hydra/iso"/>
</dbReference>
<dbReference type="GO" id="GO:0006635">
    <property type="term" value="P:fatty acid beta-oxidation"/>
    <property type="evidence" value="ECO:0007669"/>
    <property type="project" value="TreeGrafter"/>
</dbReference>
<dbReference type="SUPFAM" id="SSF52096">
    <property type="entry name" value="ClpP/crotonase"/>
    <property type="match status" value="1"/>
</dbReference>
<evidence type="ECO:0000313" key="3">
    <source>
        <dbReference type="EMBL" id="NEK56462.1"/>
    </source>
</evidence>
<proteinExistence type="inferred from homology"/>
<dbReference type="InterPro" id="IPR029045">
    <property type="entry name" value="ClpP/crotonase-like_dom_sf"/>
</dbReference>
<keyword evidence="3" id="KW-0413">Isomerase</keyword>
<dbReference type="PANTHER" id="PTHR11941:SF54">
    <property type="entry name" value="ENOYL-COA HYDRATASE, MITOCHONDRIAL"/>
    <property type="match status" value="1"/>
</dbReference>
<dbReference type="InterPro" id="IPR018376">
    <property type="entry name" value="Enoyl-CoA_hyd/isom_CS"/>
</dbReference>
<evidence type="ECO:0000313" key="4">
    <source>
        <dbReference type="Proteomes" id="UP000470246"/>
    </source>
</evidence>
<sequence length="262" mass="27193">MTGPAAGDDAGIRFRPAVDGVALVTLGGAPSHALTRADCRALGQVLDRVDADTDVRCLVVTGTGRVFCAGADLREERGLAADELAGFLAGFAGTLDRLQDLRVPVVAAVNGAAVGGGLELALCCDVRIAADEAFFVAAGVNVGLMASVWRLPRVVGLGPATEMLLTGGRYTARQAAGWGLVTGVHPAADLLPAALTLARRIATRPPLSVEATKAAAARALERDRSEATALQHRALLQLVATEDHAEAVQAFLDERDGVYRRR</sequence>
<dbReference type="AlphaFoldDB" id="A0A7K3VV37"/>
<dbReference type="GO" id="GO:0016853">
    <property type="term" value="F:isomerase activity"/>
    <property type="evidence" value="ECO:0007669"/>
    <property type="project" value="UniProtKB-KW"/>
</dbReference>
<accession>A0A7K3VV37</accession>
<dbReference type="PANTHER" id="PTHR11941">
    <property type="entry name" value="ENOYL-COA HYDRATASE-RELATED"/>
    <property type="match status" value="1"/>
</dbReference>
<dbReference type="EMBL" id="JAAGWF010000002">
    <property type="protein sequence ID" value="NEK56462.1"/>
    <property type="molecule type" value="Genomic_DNA"/>
</dbReference>
<evidence type="ECO:0000256" key="1">
    <source>
        <dbReference type="ARBA" id="ARBA00005254"/>
    </source>
</evidence>
<keyword evidence="4" id="KW-1185">Reference proteome</keyword>
<dbReference type="RefSeq" id="WP_163479648.1">
    <property type="nucleotide sequence ID" value="NZ_JAAGWF010000002.1"/>
</dbReference>
<dbReference type="CDD" id="cd06558">
    <property type="entry name" value="crotonase-like"/>
    <property type="match status" value="1"/>
</dbReference>
<dbReference type="PROSITE" id="PS00166">
    <property type="entry name" value="ENOYL_COA_HYDRATASE"/>
    <property type="match status" value="1"/>
</dbReference>
<comment type="similarity">
    <text evidence="1 2">Belongs to the enoyl-CoA hydratase/isomerase family.</text>
</comment>
<reference evidence="3 4" key="1">
    <citation type="submission" date="2020-02" db="EMBL/GenBank/DDBJ databases">
        <title>Geodermatophilus sabuli CPCC 205279 I12A-02694.</title>
        <authorList>
            <person name="Jiang Z."/>
        </authorList>
    </citation>
    <scope>NUCLEOTIDE SEQUENCE [LARGE SCALE GENOMIC DNA]</scope>
    <source>
        <strain evidence="3 4">I12A-02694</strain>
    </source>
</reference>
<dbReference type="Pfam" id="PF00378">
    <property type="entry name" value="ECH_1"/>
    <property type="match status" value="1"/>
</dbReference>
<comment type="caution">
    <text evidence="3">The sequence shown here is derived from an EMBL/GenBank/DDBJ whole genome shotgun (WGS) entry which is preliminary data.</text>
</comment>
<dbReference type="Gene3D" id="3.90.226.10">
    <property type="entry name" value="2-enoyl-CoA Hydratase, Chain A, domain 1"/>
    <property type="match status" value="1"/>
</dbReference>
<evidence type="ECO:0000256" key="2">
    <source>
        <dbReference type="RuleBase" id="RU003707"/>
    </source>
</evidence>
<gene>
    <name evidence="3" type="ORF">GCU56_01050</name>
</gene>
<protein>
    <submittedName>
        <fullName evidence="3">Enoyl-CoA hydratase/isomerase family protein</fullName>
    </submittedName>
</protein>
<name>A0A7K3VV37_9ACTN</name>
<organism evidence="3 4">
    <name type="scientific">Geodermatophilus sabuli</name>
    <dbReference type="NCBI Taxonomy" id="1564158"/>
    <lineage>
        <taxon>Bacteria</taxon>
        <taxon>Bacillati</taxon>
        <taxon>Actinomycetota</taxon>
        <taxon>Actinomycetes</taxon>
        <taxon>Geodermatophilales</taxon>
        <taxon>Geodermatophilaceae</taxon>
        <taxon>Geodermatophilus</taxon>
    </lineage>
</organism>
<dbReference type="Proteomes" id="UP000470246">
    <property type="component" value="Unassembled WGS sequence"/>
</dbReference>